<keyword evidence="1" id="KW-1133">Transmembrane helix</keyword>
<dbReference type="Gene3D" id="3.30.2310.20">
    <property type="entry name" value="RelE-like"/>
    <property type="match status" value="1"/>
</dbReference>
<keyword evidence="1" id="KW-0472">Membrane</keyword>
<accession>A0A2W4RAL9</accession>
<organism evidence="2 3">
    <name type="scientific">Candidatus Methylumidiphilus alinenensis</name>
    <dbReference type="NCBI Taxonomy" id="2202197"/>
    <lineage>
        <taxon>Bacteria</taxon>
        <taxon>Pseudomonadati</taxon>
        <taxon>Pseudomonadota</taxon>
        <taxon>Gammaproteobacteria</taxon>
        <taxon>Methylococcales</taxon>
        <taxon>Candidatus Methylumidiphilus</taxon>
    </lineage>
</organism>
<gene>
    <name evidence="2" type="ORF">DM484_08930</name>
</gene>
<comment type="caution">
    <text evidence="2">The sequence shown here is derived from an EMBL/GenBank/DDBJ whole genome shotgun (WGS) entry which is preliminary data.</text>
</comment>
<keyword evidence="1" id="KW-0812">Transmembrane</keyword>
<reference evidence="2 3" key="1">
    <citation type="journal article" date="2018" name="Aquat. Microb. Ecol.">
        <title>Gammaproteobacterial methanotrophs dominate.</title>
        <authorList>
            <person name="Rissanen A.J."/>
            <person name="Saarenheimo J."/>
            <person name="Tiirola M."/>
            <person name="Peura S."/>
            <person name="Aalto S.L."/>
            <person name="Karvinen A."/>
            <person name="Nykanen H."/>
        </authorList>
    </citation>
    <scope>NUCLEOTIDE SEQUENCE [LARGE SCALE GENOMIC DNA]</scope>
    <source>
        <strain evidence="2">AMbin10</strain>
    </source>
</reference>
<name>A0A2W4RAL9_9GAMM</name>
<feature type="transmembrane region" description="Helical" evidence="1">
    <location>
        <begin position="35"/>
        <end position="56"/>
    </location>
</feature>
<evidence type="ECO:0000256" key="1">
    <source>
        <dbReference type="SAM" id="Phobius"/>
    </source>
</evidence>
<proteinExistence type="predicted"/>
<dbReference type="AlphaFoldDB" id="A0A2W4RAL9"/>
<evidence type="ECO:0008006" key="4">
    <source>
        <dbReference type="Google" id="ProtNLM"/>
    </source>
</evidence>
<protein>
    <recommendedName>
        <fullName evidence="4">Type II toxin-antitoxin system RelE/ParE family toxin</fullName>
    </recommendedName>
</protein>
<evidence type="ECO:0000313" key="3">
    <source>
        <dbReference type="Proteomes" id="UP000249396"/>
    </source>
</evidence>
<sequence>MQIKILSSAESDLEEGYGFYAANSLELADYFLDSLYSDIGSLAIYGGIHPIIFGYYRLVSKRFPFAVYYRMSQNIVLVMAVLDCRRNPSWIHKRLMQS</sequence>
<dbReference type="EMBL" id="QJPH01000275">
    <property type="protein sequence ID" value="PZN81145.1"/>
    <property type="molecule type" value="Genomic_DNA"/>
</dbReference>
<evidence type="ECO:0000313" key="2">
    <source>
        <dbReference type="EMBL" id="PZN81145.1"/>
    </source>
</evidence>
<dbReference type="Proteomes" id="UP000249396">
    <property type="component" value="Unassembled WGS sequence"/>
</dbReference>
<dbReference type="InterPro" id="IPR035093">
    <property type="entry name" value="RelE/ParE_toxin_dom_sf"/>
</dbReference>